<dbReference type="FunFam" id="2.20.100.10:FF:000007">
    <property type="entry name" value="Thrombospondin 1"/>
    <property type="match status" value="2"/>
</dbReference>
<evidence type="ECO:0000259" key="12">
    <source>
        <dbReference type="PROSITE" id="PS50835"/>
    </source>
</evidence>
<name>A0A401NQP5_SCYTO</name>
<dbReference type="FunFam" id="2.20.100.10:FF:000001">
    <property type="entry name" value="semaphorin-5A isoform X1"/>
    <property type="match status" value="1"/>
</dbReference>
<evidence type="ECO:0000313" key="15">
    <source>
        <dbReference type="Proteomes" id="UP000288216"/>
    </source>
</evidence>
<dbReference type="InterPro" id="IPR006605">
    <property type="entry name" value="G2_nidogen/fibulin_G2F"/>
</dbReference>
<comment type="subcellular location">
    <subcellularLocation>
        <location evidence="1">Secreted</location>
        <location evidence="1">Extracellular space</location>
        <location evidence="1">Extracellular matrix</location>
    </subcellularLocation>
</comment>
<dbReference type="InterPro" id="IPR007110">
    <property type="entry name" value="Ig-like_dom"/>
</dbReference>
<evidence type="ECO:0000256" key="4">
    <source>
        <dbReference type="ARBA" id="ARBA00022536"/>
    </source>
</evidence>
<dbReference type="InterPro" id="IPR000884">
    <property type="entry name" value="TSP1_rpt"/>
</dbReference>
<comment type="caution">
    <text evidence="10">Lacks conserved residue(s) required for the propagation of feature annotation.</text>
</comment>
<dbReference type="EMBL" id="BFAA01006619">
    <property type="protein sequence ID" value="GCB63164.1"/>
    <property type="molecule type" value="Genomic_DNA"/>
</dbReference>
<dbReference type="InterPro" id="IPR001881">
    <property type="entry name" value="EGF-like_Ca-bd_dom"/>
</dbReference>
<evidence type="ECO:0000259" key="11">
    <source>
        <dbReference type="PROSITE" id="PS50026"/>
    </source>
</evidence>
<dbReference type="PROSITE" id="PS00010">
    <property type="entry name" value="ASX_HYDROXYL"/>
    <property type="match status" value="2"/>
</dbReference>
<dbReference type="SMART" id="SM00682">
    <property type="entry name" value="G2F"/>
    <property type="match status" value="1"/>
</dbReference>
<keyword evidence="8" id="KW-1015">Disulfide bond</keyword>
<organism evidence="14 15">
    <name type="scientific">Scyliorhinus torazame</name>
    <name type="common">Cloudy catshark</name>
    <name type="synonym">Catulus torazame</name>
    <dbReference type="NCBI Taxonomy" id="75743"/>
    <lineage>
        <taxon>Eukaryota</taxon>
        <taxon>Metazoa</taxon>
        <taxon>Chordata</taxon>
        <taxon>Craniata</taxon>
        <taxon>Vertebrata</taxon>
        <taxon>Chondrichthyes</taxon>
        <taxon>Elasmobranchii</taxon>
        <taxon>Galeomorphii</taxon>
        <taxon>Galeoidea</taxon>
        <taxon>Carcharhiniformes</taxon>
        <taxon>Scyliorhinidae</taxon>
        <taxon>Scyliorhinus</taxon>
    </lineage>
</organism>
<dbReference type="OMA" id="HINRMDF"/>
<dbReference type="PROSITE" id="PS01187">
    <property type="entry name" value="EGF_CA"/>
    <property type="match status" value="2"/>
</dbReference>
<evidence type="ECO:0000256" key="7">
    <source>
        <dbReference type="ARBA" id="ARBA00022837"/>
    </source>
</evidence>
<dbReference type="Gene3D" id="2.10.25.10">
    <property type="entry name" value="Laminin"/>
    <property type="match status" value="5"/>
</dbReference>
<dbReference type="Gene3D" id="2.60.40.10">
    <property type="entry name" value="Immunoglobulins"/>
    <property type="match status" value="9"/>
</dbReference>
<reference evidence="14 15" key="1">
    <citation type="journal article" date="2018" name="Nat. Ecol. Evol.">
        <title>Shark genomes provide insights into elasmobranch evolution and the origin of vertebrates.</title>
        <authorList>
            <person name="Hara Y"/>
            <person name="Yamaguchi K"/>
            <person name="Onimaru K"/>
            <person name="Kadota M"/>
            <person name="Koyanagi M"/>
            <person name="Keeley SD"/>
            <person name="Tatsumi K"/>
            <person name="Tanaka K"/>
            <person name="Motone F"/>
            <person name="Kageyama Y"/>
            <person name="Nozu R"/>
            <person name="Adachi N"/>
            <person name="Nishimura O"/>
            <person name="Nakagawa R"/>
            <person name="Tanegashima C"/>
            <person name="Kiyatake I"/>
            <person name="Matsumoto R"/>
            <person name="Murakumo K"/>
            <person name="Nishida K"/>
            <person name="Terakita A"/>
            <person name="Kuratani S"/>
            <person name="Sato K"/>
            <person name="Hyodo S Kuraku.S."/>
        </authorList>
    </citation>
    <scope>NUCLEOTIDE SEQUENCE [LARGE SCALE GENOMIC DNA]</scope>
</reference>
<evidence type="ECO:0000256" key="1">
    <source>
        <dbReference type="ARBA" id="ARBA00004498"/>
    </source>
</evidence>
<comment type="caution">
    <text evidence="14">The sequence shown here is derived from an EMBL/GenBank/DDBJ whole genome shotgun (WGS) entry which is preliminary data.</text>
</comment>
<dbReference type="Gene3D" id="2.20.100.10">
    <property type="entry name" value="Thrombospondin type-1 (TSP1) repeat"/>
    <property type="match status" value="3"/>
</dbReference>
<feature type="domain" description="Ig-like" evidence="12">
    <location>
        <begin position="333"/>
        <end position="417"/>
    </location>
</feature>
<dbReference type="CDD" id="cd00054">
    <property type="entry name" value="EGF_CA"/>
    <property type="match status" value="5"/>
</dbReference>
<dbReference type="InterPro" id="IPR013783">
    <property type="entry name" value="Ig-like_fold"/>
</dbReference>
<dbReference type="CDD" id="cd00096">
    <property type="entry name" value="Ig"/>
    <property type="match status" value="2"/>
</dbReference>
<feature type="domain" description="EGF-like" evidence="11">
    <location>
        <begin position="1127"/>
        <end position="1166"/>
    </location>
</feature>
<dbReference type="FunFam" id="2.10.25.10:FF:000210">
    <property type="entry name" value="Hemicentin 1"/>
    <property type="match status" value="1"/>
</dbReference>
<dbReference type="SMART" id="SM00408">
    <property type="entry name" value="IGc2"/>
    <property type="match status" value="8"/>
</dbReference>
<evidence type="ECO:0000256" key="6">
    <source>
        <dbReference type="ARBA" id="ARBA00022737"/>
    </source>
</evidence>
<dbReference type="GO" id="GO:0005886">
    <property type="term" value="C:plasma membrane"/>
    <property type="evidence" value="ECO:0007669"/>
    <property type="project" value="TreeGrafter"/>
</dbReference>
<feature type="domain" description="Nidogen G2 beta-barrel" evidence="13">
    <location>
        <begin position="847"/>
        <end position="1069"/>
    </location>
</feature>
<keyword evidence="7" id="KW-0106">Calcium</keyword>
<keyword evidence="4 10" id="KW-0245">EGF-like domain</keyword>
<dbReference type="STRING" id="75743.A0A401NQP5"/>
<dbReference type="PROSITE" id="PS50835">
    <property type="entry name" value="IG_LIKE"/>
    <property type="match status" value="6"/>
</dbReference>
<feature type="domain" description="EGF-like" evidence="11">
    <location>
        <begin position="1209"/>
        <end position="1244"/>
    </location>
</feature>
<dbReference type="GO" id="GO:0030424">
    <property type="term" value="C:axon"/>
    <property type="evidence" value="ECO:0007669"/>
    <property type="project" value="TreeGrafter"/>
</dbReference>
<feature type="domain" description="Ig-like" evidence="12">
    <location>
        <begin position="149"/>
        <end position="235"/>
    </location>
</feature>
<dbReference type="PANTHER" id="PTHR45080">
    <property type="entry name" value="CONTACTIN 5"/>
    <property type="match status" value="1"/>
</dbReference>
<dbReference type="InterPro" id="IPR009017">
    <property type="entry name" value="GFP"/>
</dbReference>
<dbReference type="FunFam" id="2.60.40.10:FF:000706">
    <property type="entry name" value="Hemicentin 1"/>
    <property type="match status" value="1"/>
</dbReference>
<dbReference type="InterPro" id="IPR003599">
    <property type="entry name" value="Ig_sub"/>
</dbReference>
<keyword evidence="3" id="KW-0272">Extracellular matrix</keyword>
<evidence type="ECO:0008006" key="16">
    <source>
        <dbReference type="Google" id="ProtNLM"/>
    </source>
</evidence>
<dbReference type="SMART" id="SM00409">
    <property type="entry name" value="IG"/>
    <property type="match status" value="8"/>
</dbReference>
<dbReference type="InterPro" id="IPR013098">
    <property type="entry name" value="Ig_I-set"/>
</dbReference>
<keyword evidence="5" id="KW-0732">Signal</keyword>
<dbReference type="SUPFAM" id="SSF82895">
    <property type="entry name" value="TSP-1 type 1 repeat"/>
    <property type="match status" value="3"/>
</dbReference>
<dbReference type="Pfam" id="PF07645">
    <property type="entry name" value="EGF_CA"/>
    <property type="match status" value="5"/>
</dbReference>
<dbReference type="FunFam" id="2.60.40.10:FF:000130">
    <property type="entry name" value="Hemicentin 1"/>
    <property type="match status" value="1"/>
</dbReference>
<evidence type="ECO:0000256" key="5">
    <source>
        <dbReference type="ARBA" id="ARBA00022729"/>
    </source>
</evidence>
<dbReference type="PANTHER" id="PTHR45080:SF34">
    <property type="entry name" value="MYOSIN LIGHT CHAIN KINASE, SMOOTH MUSCLE-LIKE"/>
    <property type="match status" value="1"/>
</dbReference>
<dbReference type="InterPro" id="IPR050958">
    <property type="entry name" value="Cell_Adh-Cytoskel_Orgn"/>
</dbReference>
<dbReference type="GO" id="GO:0007156">
    <property type="term" value="P:homophilic cell adhesion via plasma membrane adhesion molecules"/>
    <property type="evidence" value="ECO:0007669"/>
    <property type="project" value="TreeGrafter"/>
</dbReference>
<dbReference type="InterPro" id="IPR036179">
    <property type="entry name" value="Ig-like_dom_sf"/>
</dbReference>
<dbReference type="InterPro" id="IPR049883">
    <property type="entry name" value="NOTCH1_EGF-like"/>
</dbReference>
<dbReference type="InterPro" id="IPR000742">
    <property type="entry name" value="EGF"/>
</dbReference>
<feature type="domain" description="Ig-like" evidence="12">
    <location>
        <begin position="501"/>
        <end position="587"/>
    </location>
</feature>
<dbReference type="SMART" id="SM00179">
    <property type="entry name" value="EGF_CA"/>
    <property type="match status" value="5"/>
</dbReference>
<dbReference type="SUPFAM" id="SSF57196">
    <property type="entry name" value="EGF/Laminin"/>
    <property type="match status" value="3"/>
</dbReference>
<dbReference type="SUPFAM" id="SSF54511">
    <property type="entry name" value="GFP-like"/>
    <property type="match status" value="1"/>
</dbReference>
<dbReference type="PROSITE" id="PS50993">
    <property type="entry name" value="NIDOGEN_G2"/>
    <property type="match status" value="1"/>
</dbReference>
<evidence type="ECO:0000256" key="9">
    <source>
        <dbReference type="ARBA" id="ARBA00023180"/>
    </source>
</evidence>
<evidence type="ECO:0000256" key="8">
    <source>
        <dbReference type="ARBA" id="ARBA00023157"/>
    </source>
</evidence>
<dbReference type="Pfam" id="PF07474">
    <property type="entry name" value="G2F"/>
    <property type="match status" value="1"/>
</dbReference>
<gene>
    <name evidence="14" type="ORF">scyTo_0013161</name>
</gene>
<evidence type="ECO:0000259" key="13">
    <source>
        <dbReference type="PROSITE" id="PS50993"/>
    </source>
</evidence>
<dbReference type="OrthoDB" id="5985519at2759"/>
<evidence type="ECO:0000256" key="2">
    <source>
        <dbReference type="ARBA" id="ARBA00022525"/>
    </source>
</evidence>
<dbReference type="InterPro" id="IPR003598">
    <property type="entry name" value="Ig_sub2"/>
</dbReference>
<dbReference type="Pfam" id="PF13927">
    <property type="entry name" value="Ig_3"/>
    <property type="match status" value="1"/>
</dbReference>
<dbReference type="GO" id="GO:0043025">
    <property type="term" value="C:neuronal cell body"/>
    <property type="evidence" value="ECO:0007669"/>
    <property type="project" value="TreeGrafter"/>
</dbReference>
<feature type="domain" description="Ig-like" evidence="12">
    <location>
        <begin position="637"/>
        <end position="724"/>
    </location>
</feature>
<dbReference type="FunFam" id="2.60.40.10:FF:001131">
    <property type="entry name" value="Hemicentin 1"/>
    <property type="match status" value="1"/>
</dbReference>
<dbReference type="InterPro" id="IPR036383">
    <property type="entry name" value="TSP1_rpt_sf"/>
</dbReference>
<dbReference type="PROSITE" id="PS50026">
    <property type="entry name" value="EGF_3"/>
    <property type="match status" value="2"/>
</dbReference>
<keyword evidence="9" id="KW-0325">Glycoprotein</keyword>
<dbReference type="GO" id="GO:0008046">
    <property type="term" value="F:axon guidance receptor activity"/>
    <property type="evidence" value="ECO:0007669"/>
    <property type="project" value="TreeGrafter"/>
</dbReference>
<evidence type="ECO:0000256" key="3">
    <source>
        <dbReference type="ARBA" id="ARBA00022530"/>
    </source>
</evidence>
<dbReference type="FunFam" id="2.10.25.10:FF:000005">
    <property type="entry name" value="Fibrillin 2"/>
    <property type="match status" value="1"/>
</dbReference>
<dbReference type="SMART" id="SM00209">
    <property type="entry name" value="TSP1"/>
    <property type="match status" value="3"/>
</dbReference>
<dbReference type="FunFam" id="2.10.25.10:FF:000352">
    <property type="entry name" value="Hemicentin 1"/>
    <property type="match status" value="1"/>
</dbReference>
<dbReference type="FunFam" id="2.60.40.10:FF:000186">
    <property type="entry name" value="Hemicentin 1"/>
    <property type="match status" value="3"/>
</dbReference>
<dbReference type="Pfam" id="PF07679">
    <property type="entry name" value="I-set"/>
    <property type="match status" value="5"/>
</dbReference>
<evidence type="ECO:0000313" key="14">
    <source>
        <dbReference type="EMBL" id="GCB63164.1"/>
    </source>
</evidence>
<dbReference type="InterPro" id="IPR000152">
    <property type="entry name" value="EGF-type_Asp/Asn_hydroxyl_site"/>
</dbReference>
<dbReference type="InterPro" id="IPR018097">
    <property type="entry name" value="EGF_Ca-bd_CS"/>
</dbReference>
<protein>
    <recommendedName>
        <fullName evidence="16">Hemicentin-1</fullName>
    </recommendedName>
</protein>
<dbReference type="SMART" id="SM00181">
    <property type="entry name" value="EGF"/>
    <property type="match status" value="5"/>
</dbReference>
<feature type="domain" description="Ig-like" evidence="12">
    <location>
        <begin position="240"/>
        <end position="328"/>
    </location>
</feature>
<dbReference type="PROSITE" id="PS01186">
    <property type="entry name" value="EGF_2"/>
    <property type="match status" value="1"/>
</dbReference>
<dbReference type="GO" id="GO:0005509">
    <property type="term" value="F:calcium ion binding"/>
    <property type="evidence" value="ECO:0007669"/>
    <property type="project" value="InterPro"/>
</dbReference>
<dbReference type="Pfam" id="PF00090">
    <property type="entry name" value="TSP_1"/>
    <property type="match status" value="3"/>
</dbReference>
<keyword evidence="15" id="KW-1185">Reference proteome</keyword>
<sequence>MKEGVPVDGAGSVLSDGEVLRIESVQAEDAGLYTCLATNPVGEDQLQFVVRINVPPHIMGSNGIQMVALLADEQLTLECESEADPPPDVQWFKNNVPLQANAHIQNLPDSQFLLISNVAPADAGDYRCLATNIAGQVTRTFNVVIHVTPTIAASSPSLSVFINQVALLECEAQGIPKPTVTWRKNGNSLAADSSRFDFLSEGSLRIRSVQASDSGRYLCTASNAVGTDHHRIELQVLGAPTISPAPTNVTALANLQAELTCEVSGTPKPEVTWKKNGKPLNFDLQQNMYRLLPSGSLAILSATTQDTASYECVASNEAGDSRRLIQFTVHVPPSIADDSPDVTVTKMSSVMLTCHVTGIPEPAVSWMKDGARMGNRGPGYKILPTGNLEITAAALSHAGSYICTARNVVGTSRRHVTLKVQEPPVIKPLPTTLETVVNEGIVLPCESTGFFLLANGGLEIARATEEDSGNYRCIAQNEVGTALGKTQLVVQVPPVIKAHIPPVIKAHSREYKATFDRSATLPCEAEGHPKPEVTWVKDGHAIVDQLRLQMFVNGSLRIPGVQLTDAGWYTCIARNRVGVVSTDTILVVQVKDSGSEGRSELITEKVSKEDSGTYVCTAENAVGMIKAIGFVYVKGAPVFTVEPLDTTVGVGDRVSLHCQAEGEPLPAVEWTKNGHPVRENEHLVVLPNATLQILSTAMEDTGEYECVARNLMGSSFVGITLTVQVHGEFSGWLDWGPCSATCGQGIKERIRLCNNPLPANGGRPCRGWDVESRQCNSKPCSVDGQWTVWNSWSRCSASCGGGARQRSRSCFDPPPQHGGRLCEGSDVDVELCKSEPCPVNGNWGPWNPWNLCSQTCGGGQSKRSRSCSNPPPASGGKVCLGANVQMQRCGMDLCPGPLASVLVSIFTPVYWSVAHPAPGTVNGFSLTEGVFRQESQMEFATGEILRLTHIARGVDTEGALLFDIVINGYVPRTIASADVTVKDFSENYVQTGPGQIYAWSTQTFFQGGSPLSFQCNHTVEYESGLGRQPSFLQILRAEYISVHYGEETEELSFQITTSFQQGSNVGHCPGGFVLDAASYCTDIDECQLGTHMCHFGQDCQNEAGSYRCLLRCGAGFKPSSDGAHCEDVNECEQSASPPCLQRCLNAIGTYRCGCEPGYQLRGQHCVDINECSMNVCRPDQQCQNTEGGYLCTGNCPHGTVRLLTGTCGDVDECKTGDHLCRYNQVCENTAGSYYCSCRRGYRSQGMGRPCLDIDECQEQNIKCGLNQMCFNTRGSHQCINTPCPATYRRGTRPGTCFRRCILHCSAGPLAFQYKLLTLPRGISAKHDVVRLSAFSERGELQSRTNFTAIEQDATSPFAIRTEEGRGIVHTLRPLAEPGVYRLKVRAATYSEQWTLKYQSVFVIVIAVSPYPY</sequence>
<dbReference type="Proteomes" id="UP000288216">
    <property type="component" value="Unassembled WGS sequence"/>
</dbReference>
<evidence type="ECO:0000256" key="10">
    <source>
        <dbReference type="PROSITE-ProRule" id="PRU00076"/>
    </source>
</evidence>
<keyword evidence="2" id="KW-0964">Secreted</keyword>
<dbReference type="Gene3D" id="2.40.155.10">
    <property type="entry name" value="Green fluorescent protein"/>
    <property type="match status" value="1"/>
</dbReference>
<keyword evidence="6" id="KW-0677">Repeat</keyword>
<dbReference type="GO" id="GO:0050808">
    <property type="term" value="P:synapse organization"/>
    <property type="evidence" value="ECO:0007669"/>
    <property type="project" value="TreeGrafter"/>
</dbReference>
<dbReference type="SUPFAM" id="SSF48726">
    <property type="entry name" value="Immunoglobulin"/>
    <property type="match status" value="9"/>
</dbReference>
<proteinExistence type="predicted"/>
<accession>A0A401NQP5</accession>
<feature type="domain" description="Ig-like" evidence="12">
    <location>
        <begin position="56"/>
        <end position="144"/>
    </location>
</feature>
<dbReference type="PROSITE" id="PS50092">
    <property type="entry name" value="TSP1"/>
    <property type="match status" value="3"/>
</dbReference>